<accession>A9TDY5</accession>
<dbReference type="AlphaFoldDB" id="A9TDY5"/>
<organism evidence="2">
    <name type="scientific">Physcomitrium patens</name>
    <name type="common">Spreading-leaved earth moss</name>
    <name type="synonym">Physcomitrella patens</name>
    <dbReference type="NCBI Taxonomy" id="3218"/>
    <lineage>
        <taxon>Eukaryota</taxon>
        <taxon>Viridiplantae</taxon>
        <taxon>Streptophyta</taxon>
        <taxon>Embryophyta</taxon>
        <taxon>Bryophyta</taxon>
        <taxon>Bryophytina</taxon>
        <taxon>Bryopsida</taxon>
        <taxon>Funariidae</taxon>
        <taxon>Funariales</taxon>
        <taxon>Funariaceae</taxon>
        <taxon>Physcomitrium</taxon>
    </lineage>
</organism>
<dbReference type="EnsemblPlants" id="Pp3c15_799V3.1">
    <property type="protein sequence ID" value="Pp3c15_799V3.1"/>
    <property type="gene ID" value="Pp3c15_799"/>
</dbReference>
<sequence length="108" mass="12282">MTLDDSHEKHLLSRHAQEKWNRICSECRRRSIAVSMCTPFTADDHLQGIMLQENAYNTSEVVSGDARTMWRCSDLTPLAHPRAAGELPRARRPAQLSRLTLQNHDASN</sequence>
<protein>
    <submittedName>
        <fullName evidence="2 3">Uncharacterized protein</fullName>
    </submittedName>
</protein>
<reference evidence="3" key="3">
    <citation type="submission" date="2020-12" db="UniProtKB">
        <authorList>
            <consortium name="EnsemblPlants"/>
        </authorList>
    </citation>
    <scope>IDENTIFICATION</scope>
</reference>
<dbReference type="EMBL" id="ABEU02000015">
    <property type="protein sequence ID" value="PNR38855.1"/>
    <property type="molecule type" value="Genomic_DNA"/>
</dbReference>
<dbReference type="InParanoid" id="A9TDY5"/>
<evidence type="ECO:0000313" key="2">
    <source>
        <dbReference type="EMBL" id="PNR38855.1"/>
    </source>
</evidence>
<name>A9TDY5_PHYPA</name>
<dbReference type="HOGENOM" id="CLU_2201510_0_0_1"/>
<feature type="compositionally biased region" description="Polar residues" evidence="1">
    <location>
        <begin position="97"/>
        <end position="108"/>
    </location>
</feature>
<evidence type="ECO:0000313" key="3">
    <source>
        <dbReference type="EnsemblPlants" id="Pp3c15_799V3.1"/>
    </source>
</evidence>
<proteinExistence type="predicted"/>
<dbReference type="Proteomes" id="UP000006727">
    <property type="component" value="Chromosome 15"/>
</dbReference>
<feature type="region of interest" description="Disordered" evidence="1">
    <location>
        <begin position="83"/>
        <end position="108"/>
    </location>
</feature>
<evidence type="ECO:0000256" key="1">
    <source>
        <dbReference type="SAM" id="MobiDB-lite"/>
    </source>
</evidence>
<dbReference type="PaxDb" id="3218-PP1S211_82V6.1"/>
<reference evidence="2 4" key="1">
    <citation type="journal article" date="2008" name="Science">
        <title>The Physcomitrella genome reveals evolutionary insights into the conquest of land by plants.</title>
        <authorList>
            <person name="Rensing S."/>
            <person name="Lang D."/>
            <person name="Zimmer A."/>
            <person name="Terry A."/>
            <person name="Salamov A."/>
            <person name="Shapiro H."/>
            <person name="Nishiyama T."/>
            <person name="Perroud P.-F."/>
            <person name="Lindquist E."/>
            <person name="Kamisugi Y."/>
            <person name="Tanahashi T."/>
            <person name="Sakakibara K."/>
            <person name="Fujita T."/>
            <person name="Oishi K."/>
            <person name="Shin-I T."/>
            <person name="Kuroki Y."/>
            <person name="Toyoda A."/>
            <person name="Suzuki Y."/>
            <person name="Hashimoto A."/>
            <person name="Yamaguchi K."/>
            <person name="Sugano A."/>
            <person name="Kohara Y."/>
            <person name="Fujiyama A."/>
            <person name="Anterola A."/>
            <person name="Aoki S."/>
            <person name="Ashton N."/>
            <person name="Barbazuk W.B."/>
            <person name="Barker E."/>
            <person name="Bennetzen J."/>
            <person name="Bezanilla M."/>
            <person name="Blankenship R."/>
            <person name="Cho S.H."/>
            <person name="Dutcher S."/>
            <person name="Estelle M."/>
            <person name="Fawcett J.A."/>
            <person name="Gundlach H."/>
            <person name="Hanada K."/>
            <person name="Heyl A."/>
            <person name="Hicks K.A."/>
            <person name="Hugh J."/>
            <person name="Lohr M."/>
            <person name="Mayer K."/>
            <person name="Melkozernov A."/>
            <person name="Murata T."/>
            <person name="Nelson D."/>
            <person name="Pils B."/>
            <person name="Prigge M."/>
            <person name="Reiss B."/>
            <person name="Renner T."/>
            <person name="Rombauts S."/>
            <person name="Rushton P."/>
            <person name="Sanderfoot A."/>
            <person name="Schween G."/>
            <person name="Shiu S.-H."/>
            <person name="Stueber K."/>
            <person name="Theodoulou F.L."/>
            <person name="Tu H."/>
            <person name="Van de Peer Y."/>
            <person name="Verrier P.J."/>
            <person name="Waters E."/>
            <person name="Wood A."/>
            <person name="Yang L."/>
            <person name="Cove D."/>
            <person name="Cuming A."/>
            <person name="Hasebe M."/>
            <person name="Lucas S."/>
            <person name="Mishler D.B."/>
            <person name="Reski R."/>
            <person name="Grigoriev I."/>
            <person name="Quatrano R.S."/>
            <person name="Boore J.L."/>
        </authorList>
    </citation>
    <scope>NUCLEOTIDE SEQUENCE [LARGE SCALE GENOMIC DNA]</scope>
    <source>
        <strain evidence="3 4">cv. Gransden 2004</strain>
    </source>
</reference>
<evidence type="ECO:0000313" key="4">
    <source>
        <dbReference type="Proteomes" id="UP000006727"/>
    </source>
</evidence>
<gene>
    <name evidence="2" type="ORF">PHYPA_019133</name>
</gene>
<keyword evidence="4" id="KW-1185">Reference proteome</keyword>
<reference evidence="2 4" key="2">
    <citation type="journal article" date="2018" name="Plant J.">
        <title>The Physcomitrella patens chromosome-scale assembly reveals moss genome structure and evolution.</title>
        <authorList>
            <person name="Lang D."/>
            <person name="Ullrich K.K."/>
            <person name="Murat F."/>
            <person name="Fuchs J."/>
            <person name="Jenkins J."/>
            <person name="Haas F.B."/>
            <person name="Piednoel M."/>
            <person name="Gundlach H."/>
            <person name="Van Bel M."/>
            <person name="Meyberg R."/>
            <person name="Vives C."/>
            <person name="Morata J."/>
            <person name="Symeonidi A."/>
            <person name="Hiss M."/>
            <person name="Muchero W."/>
            <person name="Kamisugi Y."/>
            <person name="Saleh O."/>
            <person name="Blanc G."/>
            <person name="Decker E.L."/>
            <person name="van Gessel N."/>
            <person name="Grimwood J."/>
            <person name="Hayes R.D."/>
            <person name="Graham S.W."/>
            <person name="Gunter L.E."/>
            <person name="McDaniel S.F."/>
            <person name="Hoernstein S.N.W."/>
            <person name="Larsson A."/>
            <person name="Li F.W."/>
            <person name="Perroud P.F."/>
            <person name="Phillips J."/>
            <person name="Ranjan P."/>
            <person name="Rokshar D.S."/>
            <person name="Rothfels C.J."/>
            <person name="Schneider L."/>
            <person name="Shu S."/>
            <person name="Stevenson D.W."/>
            <person name="Thummler F."/>
            <person name="Tillich M."/>
            <person name="Villarreal Aguilar J.C."/>
            <person name="Widiez T."/>
            <person name="Wong G.K."/>
            <person name="Wymore A."/>
            <person name="Zhang Y."/>
            <person name="Zimmer A.D."/>
            <person name="Quatrano R.S."/>
            <person name="Mayer K.F.X."/>
            <person name="Goodstein D."/>
            <person name="Casacuberta J.M."/>
            <person name="Vandepoele K."/>
            <person name="Reski R."/>
            <person name="Cuming A.C."/>
            <person name="Tuskan G.A."/>
            <person name="Maumus F."/>
            <person name="Salse J."/>
            <person name="Schmutz J."/>
            <person name="Rensing S.A."/>
        </authorList>
    </citation>
    <scope>NUCLEOTIDE SEQUENCE [LARGE SCALE GENOMIC DNA]</scope>
    <source>
        <strain evidence="3 4">cv. Gransden 2004</strain>
    </source>
</reference>
<dbReference type="Gramene" id="Pp3c15_799V3.1">
    <property type="protein sequence ID" value="Pp3c15_799V3.1"/>
    <property type="gene ID" value="Pp3c15_799"/>
</dbReference>